<evidence type="ECO:0000313" key="1">
    <source>
        <dbReference type="EMBL" id="MBA8931956.1"/>
    </source>
</evidence>
<sequence>MSEQTVAVTAPARAVAAAKSFVSAHGTPARAVVENIGRMGARVVLVGADGAMGDVVVADVATGEALCAAVADLEQSEWDRDTTAAAKIGAKHRRRMAGPRARKA</sequence>
<reference evidence="1 2" key="1">
    <citation type="submission" date="2020-08" db="EMBL/GenBank/DDBJ databases">
        <title>Genomic Encyclopedia of Archaeal and Bacterial Type Strains, Phase II (KMG-II): from individual species to whole genera.</title>
        <authorList>
            <person name="Goeker M."/>
        </authorList>
    </citation>
    <scope>NUCLEOTIDE SEQUENCE [LARGE SCALE GENOMIC DNA]</scope>
    <source>
        <strain evidence="1 2">DSM 43850</strain>
    </source>
</reference>
<dbReference type="RefSeq" id="WP_025357180.1">
    <property type="nucleotide sequence ID" value="NZ_BAAABQ010000027.1"/>
</dbReference>
<name>A0ABR6BZ97_9PSEU</name>
<gene>
    <name evidence="1" type="ORF">BC739_009215</name>
</gene>
<dbReference type="Proteomes" id="UP000517916">
    <property type="component" value="Unassembled WGS sequence"/>
</dbReference>
<organism evidence="1 2">
    <name type="scientific">Kutzneria viridogrisea</name>
    <dbReference type="NCBI Taxonomy" id="47990"/>
    <lineage>
        <taxon>Bacteria</taxon>
        <taxon>Bacillati</taxon>
        <taxon>Actinomycetota</taxon>
        <taxon>Actinomycetes</taxon>
        <taxon>Pseudonocardiales</taxon>
        <taxon>Pseudonocardiaceae</taxon>
        <taxon>Kutzneria</taxon>
    </lineage>
</organism>
<accession>A0ABR6BZ97</accession>
<protein>
    <submittedName>
        <fullName evidence="1">Uncharacterized protein</fullName>
    </submittedName>
</protein>
<keyword evidence="2" id="KW-1185">Reference proteome</keyword>
<evidence type="ECO:0000313" key="2">
    <source>
        <dbReference type="Proteomes" id="UP000517916"/>
    </source>
</evidence>
<comment type="caution">
    <text evidence="1">The sequence shown here is derived from an EMBL/GenBank/DDBJ whole genome shotgun (WGS) entry which is preliminary data.</text>
</comment>
<dbReference type="EMBL" id="JACJID010000010">
    <property type="protein sequence ID" value="MBA8931956.1"/>
    <property type="molecule type" value="Genomic_DNA"/>
</dbReference>
<proteinExistence type="predicted"/>